<feature type="domain" description="Lipase" evidence="6">
    <location>
        <begin position="71"/>
        <end position="402"/>
    </location>
</feature>
<dbReference type="AlphaFoldDB" id="A0ABD1F9I1"/>
<feature type="compositionally biased region" description="Basic and acidic residues" evidence="5">
    <location>
        <begin position="865"/>
        <end position="874"/>
    </location>
</feature>
<name>A0ABD1F9I1_HYPHA</name>
<organism evidence="7 8">
    <name type="scientific">Hypothenemus hampei</name>
    <name type="common">Coffee berry borer</name>
    <dbReference type="NCBI Taxonomy" id="57062"/>
    <lineage>
        <taxon>Eukaryota</taxon>
        <taxon>Metazoa</taxon>
        <taxon>Ecdysozoa</taxon>
        <taxon>Arthropoda</taxon>
        <taxon>Hexapoda</taxon>
        <taxon>Insecta</taxon>
        <taxon>Pterygota</taxon>
        <taxon>Neoptera</taxon>
        <taxon>Endopterygota</taxon>
        <taxon>Coleoptera</taxon>
        <taxon>Polyphaga</taxon>
        <taxon>Cucujiformia</taxon>
        <taxon>Curculionidae</taxon>
        <taxon>Scolytinae</taxon>
        <taxon>Hypothenemus</taxon>
    </lineage>
</organism>
<evidence type="ECO:0000256" key="1">
    <source>
        <dbReference type="ARBA" id="ARBA00004613"/>
    </source>
</evidence>
<feature type="compositionally biased region" description="Basic residues" evidence="5">
    <location>
        <begin position="808"/>
        <end position="817"/>
    </location>
</feature>
<dbReference type="InterPro" id="IPR029058">
    <property type="entry name" value="AB_hydrolase_fold"/>
</dbReference>
<feature type="region of interest" description="Disordered" evidence="5">
    <location>
        <begin position="805"/>
        <end position="878"/>
    </location>
</feature>
<dbReference type="PANTHER" id="PTHR11610:SF186">
    <property type="entry name" value="FI22312P1"/>
    <property type="match status" value="1"/>
</dbReference>
<protein>
    <recommendedName>
        <fullName evidence="6">Lipase domain-containing protein</fullName>
    </recommendedName>
</protein>
<dbReference type="GO" id="GO:0005576">
    <property type="term" value="C:extracellular region"/>
    <property type="evidence" value="ECO:0007669"/>
    <property type="project" value="UniProtKB-SubCell"/>
</dbReference>
<comment type="similarity">
    <text evidence="2 4">Belongs to the AB hydrolase superfamily. Lipase family.</text>
</comment>
<feature type="compositionally biased region" description="Acidic residues" evidence="5">
    <location>
        <begin position="651"/>
        <end position="660"/>
    </location>
</feature>
<reference evidence="7 8" key="1">
    <citation type="submission" date="2024-05" db="EMBL/GenBank/DDBJ databases">
        <title>Genetic variation in Jamaican populations of the coffee berry borer (Hypothenemus hampei).</title>
        <authorList>
            <person name="Errbii M."/>
            <person name="Myrie A."/>
        </authorList>
    </citation>
    <scope>NUCLEOTIDE SEQUENCE [LARGE SCALE GENOMIC DNA]</scope>
    <source>
        <strain evidence="7">JA-Hopewell-2020-01-JO</strain>
        <tissue evidence="7">Whole body</tissue>
    </source>
</reference>
<dbReference type="InterPro" id="IPR013818">
    <property type="entry name" value="Lipase"/>
</dbReference>
<evidence type="ECO:0000256" key="3">
    <source>
        <dbReference type="ARBA" id="ARBA00022525"/>
    </source>
</evidence>
<gene>
    <name evidence="7" type="ORF">ABEB36_003541</name>
</gene>
<dbReference type="Gene3D" id="3.40.50.1820">
    <property type="entry name" value="alpha/beta hydrolase"/>
    <property type="match status" value="1"/>
</dbReference>
<feature type="region of interest" description="Disordered" evidence="5">
    <location>
        <begin position="651"/>
        <end position="676"/>
    </location>
</feature>
<sequence>MLSCMCIKYIWIAGLFYLTSAIPRLDSLLEHLQDVDDVAIYNAIVKSMREWQLKQDIKKSTNRTKRDEPSVCYEGLGCFDASGPFGYLDMLPSKPEDINTKFLLYPARNRQRRSGSAPTEVPFEKLHEAFEWAKGGFNKSLPTKVLIHGFGSDCGYIWAYEVRSALMAVEEVNTICVDWSNGAALPNYVKASANTRLVGKQLSLFLRGLVEKNGLSLTKTHLIGFSLGAHIAGFAGADLGNLSRITGLDPAGPLFESQDTRARLDETDASFVDVIHSNGENLILGGLGSSQPMGHVDFYPNGGRMQKGCSHLFVGAVSDIIWSSAVEGRSLCNHRRAYKFFIDSVSPRCHFPAFPCDSYDNFLSGKCFPCTDERKCGNMGYYADRSKGRGQLYLITREEEPFCAHQYLVKIETTSSKVPVKSYGKIQVTLIGDSFLNETFMLTRKEDEEMTLGDSISKIIVLHPILSQPTKIQILYTAYSGWLSSGLTQWKIDKVTLMDSFGKISSICKRALILESGVPITLSLFPKDCNDITNGSHVTKEEIKVQQPLLSSIDKSFINKKDENTNLLDIEAESSRAFNSRVIKADKLNKNDVDGDGLIREVVEPILKTHSSKNGRAHVPDKEKLEITEPILGPTTARSIALNIISKNAEDNETQQEIGEESNVKEPTVDKWKRQDESKSIKEFDLNSRTPTASLNPNPLDAIVTTVQFLPQRLARMFEQAEKYARETILPLVSTYTPRFISEFIGPREEPKYVPLHYEDDEIQHVAASSTEILSQGNEQSSRSLEEKEELVSVAQNVQEQTTTVRTHIQKISKKKNTKEDDQPPKITNERAFNTSLFNSSSNHSDSNSLSKPIIDLDSATTLKPTEKKKRENEAQTAQTLESLNNRTLIQTLANSIQNIPDNFARLLTQVQQYTRRNILPLMGNYSPRRLTDLIWIRPKTNSTMKIDKKKMNNGTMQGKNITITWSITNDFNDTEKSTRRNDETVKSTRTRLFERIINSPFFTLNRTNNEKMPSSKKNKTNDSNSIRRVISVKSVEVSPENIANEVEMKKTMKFNMKDDKSNVSEEEIMNTKLTTKNSKNVTEHRNATNRSGVKIVNYVRTKITEKNFSSTYEIDDFNDVVKKPKHLEIHEKHVTLSVEKNKNHSTEEPVVTTPSKITVTTSHLGKYIQKIPRRNEKYRLSVPYPLTIVIDPQDLTATSTTTPVPTTRTPRVAQYVSYIQKIPRKKGKDKPALFKVARAHPWTKDFKIGEKVISVQHPYGTNVKYKIGADGKFEFD</sequence>
<dbReference type="PRINTS" id="PR00821">
    <property type="entry name" value="TAGLIPASE"/>
</dbReference>
<dbReference type="Pfam" id="PF00151">
    <property type="entry name" value="Lipase"/>
    <property type="match status" value="1"/>
</dbReference>
<comment type="subcellular location">
    <subcellularLocation>
        <location evidence="1">Secreted</location>
    </subcellularLocation>
</comment>
<evidence type="ECO:0000256" key="4">
    <source>
        <dbReference type="RuleBase" id="RU004262"/>
    </source>
</evidence>
<dbReference type="SUPFAM" id="SSF53474">
    <property type="entry name" value="alpha/beta-Hydrolases"/>
    <property type="match status" value="1"/>
</dbReference>
<comment type="caution">
    <text evidence="7">The sequence shown here is derived from an EMBL/GenBank/DDBJ whole genome shotgun (WGS) entry which is preliminary data.</text>
</comment>
<dbReference type="Proteomes" id="UP001566132">
    <property type="component" value="Unassembled WGS sequence"/>
</dbReference>
<evidence type="ECO:0000259" key="6">
    <source>
        <dbReference type="Pfam" id="PF00151"/>
    </source>
</evidence>
<keyword evidence="3" id="KW-0964">Secreted</keyword>
<dbReference type="InterPro" id="IPR000734">
    <property type="entry name" value="TAG_lipase"/>
</dbReference>
<evidence type="ECO:0000313" key="8">
    <source>
        <dbReference type="Proteomes" id="UP001566132"/>
    </source>
</evidence>
<evidence type="ECO:0000313" key="7">
    <source>
        <dbReference type="EMBL" id="KAL1514254.1"/>
    </source>
</evidence>
<feature type="region of interest" description="Disordered" evidence="5">
    <location>
        <begin position="1006"/>
        <end position="1025"/>
    </location>
</feature>
<dbReference type="FunFam" id="3.40.50.1820:FF:000288">
    <property type="entry name" value="Pancreatic triacylglycerol lipase"/>
    <property type="match status" value="1"/>
</dbReference>
<evidence type="ECO:0000256" key="2">
    <source>
        <dbReference type="ARBA" id="ARBA00010701"/>
    </source>
</evidence>
<feature type="compositionally biased region" description="Low complexity" evidence="5">
    <location>
        <begin position="833"/>
        <end position="851"/>
    </location>
</feature>
<dbReference type="EMBL" id="JBDJPC010000002">
    <property type="protein sequence ID" value="KAL1514254.1"/>
    <property type="molecule type" value="Genomic_DNA"/>
</dbReference>
<dbReference type="InterPro" id="IPR033906">
    <property type="entry name" value="Lipase_N"/>
</dbReference>
<proteinExistence type="inferred from homology"/>
<evidence type="ECO:0000256" key="5">
    <source>
        <dbReference type="SAM" id="MobiDB-lite"/>
    </source>
</evidence>
<dbReference type="CDD" id="cd00707">
    <property type="entry name" value="Pancreat_lipase_like"/>
    <property type="match status" value="1"/>
</dbReference>
<dbReference type="PANTHER" id="PTHR11610">
    <property type="entry name" value="LIPASE"/>
    <property type="match status" value="1"/>
</dbReference>
<keyword evidence="8" id="KW-1185">Reference proteome</keyword>
<accession>A0ABD1F9I1</accession>
<feature type="compositionally biased region" description="Basic and acidic residues" evidence="5">
    <location>
        <begin position="662"/>
        <end position="676"/>
    </location>
</feature>